<evidence type="ECO:0000256" key="1">
    <source>
        <dbReference type="ARBA" id="ARBA00006068"/>
    </source>
</evidence>
<keyword evidence="5" id="KW-1185">Reference proteome</keyword>
<feature type="domain" description="Cell envelope-related transcriptional attenuator" evidence="3">
    <location>
        <begin position="126"/>
        <end position="281"/>
    </location>
</feature>
<dbReference type="AlphaFoldDB" id="A0AA41WE20"/>
<sequence length="365" mass="40295">MQPPAEALVYPEEQPVAPPARPRWRRPARWAVAVVSLLIAGGLAAYLIPILLAAHRAYGEVFVTPVPRPTVVINPQGTPELVLETPEPHEPTPTPLPSWDGTERINILLLGVDTTPERVAQGDPPRSDTMILVSIDPVTRQVGMLPIPRDLLVRIPGYGDDKINAAYAYGALSEFTGPGLVRATIEYNFGIPVHYFAEVDFQGFIRIVDTLGGVTVDVPAPIKDDEHPAEGFNYTRLYFPTGLQHMDGRTALRYVRTRHDDNDFARGARQQQVLEALREQAIQLELLARASELIDELGGTVRTDLRPRDVLALARLGVEIDKDDIHSYSLQGAVSDYWAPNGAFYLVANWPAVRQIVAEMTVSPQ</sequence>
<dbReference type="InterPro" id="IPR004474">
    <property type="entry name" value="LytR_CpsA_psr"/>
</dbReference>
<dbReference type="RefSeq" id="WP_284057172.1">
    <property type="nucleotide sequence ID" value="NZ_JAMSLR010000005.1"/>
</dbReference>
<comment type="similarity">
    <text evidence="1">Belongs to the LytR/CpsA/Psr (LCP) family.</text>
</comment>
<dbReference type="InterPro" id="IPR050922">
    <property type="entry name" value="LytR/CpsA/Psr_CW_biosynth"/>
</dbReference>
<evidence type="ECO:0000259" key="3">
    <source>
        <dbReference type="Pfam" id="PF03816"/>
    </source>
</evidence>
<dbReference type="Gene3D" id="3.40.630.190">
    <property type="entry name" value="LCP protein"/>
    <property type="match status" value="1"/>
</dbReference>
<dbReference type="EMBL" id="JAMSLR010000005">
    <property type="protein sequence ID" value="MCM8749393.1"/>
    <property type="molecule type" value="Genomic_DNA"/>
</dbReference>
<dbReference type="NCBIfam" id="TIGR00350">
    <property type="entry name" value="lytR_cpsA_psr"/>
    <property type="match status" value="1"/>
</dbReference>
<reference evidence="4" key="1">
    <citation type="submission" date="2022-06" db="EMBL/GenBank/DDBJ databases">
        <title>CFH 74404 Thermomicrobiaceae sp.</title>
        <authorList>
            <person name="Ming H."/>
            <person name="Li W.-J."/>
            <person name="Zhao Z."/>
        </authorList>
    </citation>
    <scope>NUCLEOTIDE SEQUENCE</scope>
    <source>
        <strain evidence="4">CFH 74404</strain>
    </source>
</reference>
<evidence type="ECO:0000313" key="4">
    <source>
        <dbReference type="EMBL" id="MCM8749393.1"/>
    </source>
</evidence>
<keyword evidence="2" id="KW-1133">Transmembrane helix</keyword>
<keyword evidence="2" id="KW-0812">Transmembrane</keyword>
<dbReference type="Pfam" id="PF03816">
    <property type="entry name" value="LytR_cpsA_psr"/>
    <property type="match status" value="1"/>
</dbReference>
<feature type="transmembrane region" description="Helical" evidence="2">
    <location>
        <begin position="30"/>
        <end position="52"/>
    </location>
</feature>
<keyword evidence="2" id="KW-0472">Membrane</keyword>
<organism evidence="4 5">
    <name type="scientific">Thermalbibacter longus</name>
    <dbReference type="NCBI Taxonomy" id="2951981"/>
    <lineage>
        <taxon>Bacteria</taxon>
        <taxon>Pseudomonadati</taxon>
        <taxon>Thermomicrobiota</taxon>
        <taxon>Thermomicrobia</taxon>
        <taxon>Thermomicrobiales</taxon>
        <taxon>Thermomicrobiaceae</taxon>
        <taxon>Thermalbibacter</taxon>
    </lineage>
</organism>
<protein>
    <submittedName>
        <fullName evidence="4">LCP family protein</fullName>
    </submittedName>
</protein>
<dbReference type="Proteomes" id="UP001165306">
    <property type="component" value="Unassembled WGS sequence"/>
</dbReference>
<comment type="caution">
    <text evidence="4">The sequence shown here is derived from an EMBL/GenBank/DDBJ whole genome shotgun (WGS) entry which is preliminary data.</text>
</comment>
<accession>A0AA41WE20</accession>
<dbReference type="PANTHER" id="PTHR33392">
    <property type="entry name" value="POLYISOPRENYL-TEICHOIC ACID--PEPTIDOGLYCAN TEICHOIC ACID TRANSFERASE TAGU"/>
    <property type="match status" value="1"/>
</dbReference>
<evidence type="ECO:0000256" key="2">
    <source>
        <dbReference type="SAM" id="Phobius"/>
    </source>
</evidence>
<proteinExistence type="inferred from homology"/>
<evidence type="ECO:0000313" key="5">
    <source>
        <dbReference type="Proteomes" id="UP001165306"/>
    </source>
</evidence>
<gene>
    <name evidence="4" type="ORF">NET02_09565</name>
</gene>
<name>A0AA41WE20_9BACT</name>
<dbReference type="PANTHER" id="PTHR33392:SF6">
    <property type="entry name" value="POLYISOPRENYL-TEICHOIC ACID--PEPTIDOGLYCAN TEICHOIC ACID TRANSFERASE TAGU"/>
    <property type="match status" value="1"/>
</dbReference>